<evidence type="ECO:0008006" key="3">
    <source>
        <dbReference type="Google" id="ProtNLM"/>
    </source>
</evidence>
<evidence type="ECO:0000313" key="2">
    <source>
        <dbReference type="Proteomes" id="UP000030152"/>
    </source>
</evidence>
<dbReference type="RefSeq" id="WP_020212047.1">
    <property type="nucleotide sequence ID" value="NZ_JRLX01000028.1"/>
</dbReference>
<proteinExistence type="predicted"/>
<gene>
    <name evidence="1" type="ORF">Q765_18085</name>
</gene>
<sequence>MKVITLLLLLPLQIILAQEVIPVPLPYVEDFESEIVNQIPKYTYRETITGNSWLVAPCLTGTYNGKVLKYTPAYERANAWFFSKPVYLTAGHQYTIEYFYGNNSPMTAEKFRVTLGMKPNAASATILVEEHNNVKGANLNREICSGVTVPATGIYYIGINARSASYQGELYIDDLMVRE</sequence>
<keyword evidence="2" id="KW-1185">Reference proteome</keyword>
<protein>
    <recommendedName>
        <fullName evidence="3">Cleaved adhesin domain-containing protein</fullName>
    </recommendedName>
</protein>
<reference evidence="1 2" key="1">
    <citation type="submission" date="2013-09" db="EMBL/GenBank/DDBJ databases">
        <authorList>
            <person name="Zeng Z."/>
            <person name="Chen C."/>
        </authorList>
    </citation>
    <scope>NUCLEOTIDE SEQUENCE [LARGE SCALE GENOMIC DNA]</scope>
    <source>
        <strain evidence="1 2">WB 3.3-2</strain>
    </source>
</reference>
<name>A0A0A2LXE5_9FLAO</name>
<dbReference type="OrthoDB" id="975384at2"/>
<evidence type="ECO:0000313" key="1">
    <source>
        <dbReference type="EMBL" id="KGO85052.1"/>
    </source>
</evidence>
<comment type="caution">
    <text evidence="1">The sequence shown here is derived from an EMBL/GenBank/DDBJ whole genome shotgun (WGS) entry which is preliminary data.</text>
</comment>
<dbReference type="STRING" id="1121895.GCA_000378485_00921"/>
<dbReference type="AlphaFoldDB" id="A0A0A2LXE5"/>
<accession>A0A0A2LXE5</accession>
<dbReference type="Gene3D" id="2.60.120.200">
    <property type="match status" value="1"/>
</dbReference>
<dbReference type="Proteomes" id="UP000030152">
    <property type="component" value="Unassembled WGS sequence"/>
</dbReference>
<organism evidence="1 2">
    <name type="scientific">Flavobacterium rivuli WB 3.3-2 = DSM 21788</name>
    <dbReference type="NCBI Taxonomy" id="1121895"/>
    <lineage>
        <taxon>Bacteria</taxon>
        <taxon>Pseudomonadati</taxon>
        <taxon>Bacteroidota</taxon>
        <taxon>Flavobacteriia</taxon>
        <taxon>Flavobacteriales</taxon>
        <taxon>Flavobacteriaceae</taxon>
        <taxon>Flavobacterium</taxon>
    </lineage>
</organism>
<dbReference type="EMBL" id="JRLX01000028">
    <property type="protein sequence ID" value="KGO85052.1"/>
    <property type="molecule type" value="Genomic_DNA"/>
</dbReference>